<comment type="subcellular location">
    <subcellularLocation>
        <location evidence="1">Membrane</location>
        <topology evidence="1">Multi-pass membrane protein</topology>
    </subcellularLocation>
</comment>
<reference evidence="10" key="1">
    <citation type="submission" date="2019-08" db="EMBL/GenBank/DDBJ databases">
        <title>The improved chromosome-level genome for the pearl oyster Pinctada fucata martensii using PacBio sequencing and Hi-C.</title>
        <authorList>
            <person name="Zheng Z."/>
        </authorList>
    </citation>
    <scope>NUCLEOTIDE SEQUENCE</scope>
    <source>
        <strain evidence="10">ZZ-2019</strain>
        <tissue evidence="10">Adductor muscle</tissue>
    </source>
</reference>
<name>A0AA88XFV1_PINIB</name>
<sequence>ITGFDGYFARKLNQTSSFGAWFDVVIDLICRGGLWCGLYRWGYAVILVEWLTFVSTHNRGATWKIPDNEFPDICRRVMEKGFKTPLGFIAITGVHFLPIWLYMYEMKVSYTVLHIPWIAQHVITLILVLCRLLALRVEVTLSFISILLSPAFAKARGH</sequence>
<evidence type="ECO:0000256" key="2">
    <source>
        <dbReference type="ARBA" id="ARBA00022679"/>
    </source>
</evidence>
<dbReference type="Pfam" id="PF01066">
    <property type="entry name" value="CDP-OH_P_transf"/>
    <property type="match status" value="1"/>
</dbReference>
<evidence type="ECO:0000256" key="7">
    <source>
        <dbReference type="ARBA" id="ARBA00023264"/>
    </source>
</evidence>
<evidence type="ECO:0000256" key="6">
    <source>
        <dbReference type="ARBA" id="ARBA00023136"/>
    </source>
</evidence>
<proteinExistence type="inferred from homology"/>
<comment type="caution">
    <text evidence="10">The sequence shown here is derived from an EMBL/GenBank/DDBJ whole genome shotgun (WGS) entry which is preliminary data.</text>
</comment>
<dbReference type="PROSITE" id="PS00379">
    <property type="entry name" value="CDP_ALCOHOL_P_TRANSF"/>
    <property type="match status" value="1"/>
</dbReference>
<feature type="non-terminal residue" evidence="10">
    <location>
        <position position="1"/>
    </location>
</feature>
<dbReference type="EMBL" id="VSWD01000013">
    <property type="protein sequence ID" value="KAK3084544.1"/>
    <property type="molecule type" value="Genomic_DNA"/>
</dbReference>
<dbReference type="GO" id="GO:0008654">
    <property type="term" value="P:phospholipid biosynthetic process"/>
    <property type="evidence" value="ECO:0007669"/>
    <property type="project" value="InterPro"/>
</dbReference>
<dbReference type="PANTHER" id="PTHR15362:SF13">
    <property type="entry name" value="SI:CH1073-145M9.1"/>
    <property type="match status" value="1"/>
</dbReference>
<dbReference type="AlphaFoldDB" id="A0AA88XFV1"/>
<keyword evidence="11" id="KW-1185">Reference proteome</keyword>
<dbReference type="Gene3D" id="1.20.120.1760">
    <property type="match status" value="1"/>
</dbReference>
<evidence type="ECO:0000313" key="11">
    <source>
        <dbReference type="Proteomes" id="UP001186944"/>
    </source>
</evidence>
<dbReference type="InterPro" id="IPR048254">
    <property type="entry name" value="CDP_ALCOHOL_P_TRANSF_CS"/>
</dbReference>
<gene>
    <name evidence="10" type="ORF">FSP39_015137</name>
</gene>
<evidence type="ECO:0000256" key="5">
    <source>
        <dbReference type="ARBA" id="ARBA00023098"/>
    </source>
</evidence>
<keyword evidence="7" id="KW-1208">Phospholipid metabolism</keyword>
<feature type="transmembrane region" description="Helical" evidence="9">
    <location>
        <begin position="115"/>
        <end position="134"/>
    </location>
</feature>
<keyword evidence="4 9" id="KW-1133">Transmembrane helix</keyword>
<evidence type="ECO:0000256" key="4">
    <source>
        <dbReference type="ARBA" id="ARBA00022989"/>
    </source>
</evidence>
<organism evidence="10 11">
    <name type="scientific">Pinctada imbricata</name>
    <name type="common">Atlantic pearl-oyster</name>
    <name type="synonym">Pinctada martensii</name>
    <dbReference type="NCBI Taxonomy" id="66713"/>
    <lineage>
        <taxon>Eukaryota</taxon>
        <taxon>Metazoa</taxon>
        <taxon>Spiralia</taxon>
        <taxon>Lophotrochozoa</taxon>
        <taxon>Mollusca</taxon>
        <taxon>Bivalvia</taxon>
        <taxon>Autobranchia</taxon>
        <taxon>Pteriomorphia</taxon>
        <taxon>Pterioida</taxon>
        <taxon>Pterioidea</taxon>
        <taxon>Pteriidae</taxon>
        <taxon>Pinctada</taxon>
    </lineage>
</organism>
<keyword evidence="5" id="KW-0443">Lipid metabolism</keyword>
<dbReference type="GO" id="GO:0016020">
    <property type="term" value="C:membrane"/>
    <property type="evidence" value="ECO:0007669"/>
    <property type="project" value="UniProtKB-SubCell"/>
</dbReference>
<dbReference type="InterPro" id="IPR043130">
    <property type="entry name" value="CDP-OH_PTrfase_TM_dom"/>
</dbReference>
<keyword evidence="6 9" id="KW-0472">Membrane</keyword>
<evidence type="ECO:0000313" key="10">
    <source>
        <dbReference type="EMBL" id="KAK3084544.1"/>
    </source>
</evidence>
<evidence type="ECO:0000256" key="1">
    <source>
        <dbReference type="ARBA" id="ARBA00004141"/>
    </source>
</evidence>
<keyword evidence="3 9" id="KW-0812">Transmembrane</keyword>
<evidence type="ECO:0000256" key="9">
    <source>
        <dbReference type="SAM" id="Phobius"/>
    </source>
</evidence>
<evidence type="ECO:0000256" key="3">
    <source>
        <dbReference type="ARBA" id="ARBA00022692"/>
    </source>
</evidence>
<feature type="transmembrane region" description="Helical" evidence="9">
    <location>
        <begin position="85"/>
        <end position="103"/>
    </location>
</feature>
<keyword evidence="2 8" id="KW-0808">Transferase</keyword>
<protein>
    <submittedName>
        <fullName evidence="10">Uncharacterized protein</fullName>
    </submittedName>
</protein>
<dbReference type="GO" id="GO:0016780">
    <property type="term" value="F:phosphotransferase activity, for other substituted phosphate groups"/>
    <property type="evidence" value="ECO:0007669"/>
    <property type="project" value="InterPro"/>
</dbReference>
<comment type="similarity">
    <text evidence="8">Belongs to the CDP-alcohol phosphatidyltransferase class-I family.</text>
</comment>
<dbReference type="Proteomes" id="UP001186944">
    <property type="component" value="Unassembled WGS sequence"/>
</dbReference>
<accession>A0AA88XFV1</accession>
<dbReference type="PANTHER" id="PTHR15362">
    <property type="entry name" value="PHOSPHATIDYLINOSITOL SYNTHASE"/>
    <property type="match status" value="1"/>
</dbReference>
<dbReference type="InterPro" id="IPR000462">
    <property type="entry name" value="CDP-OH_P_trans"/>
</dbReference>
<evidence type="ECO:0000256" key="8">
    <source>
        <dbReference type="RuleBase" id="RU003750"/>
    </source>
</evidence>